<reference evidence="1 2" key="1">
    <citation type="submission" date="2019-05" db="EMBL/GenBank/DDBJ databases">
        <title>We sequenced the genome of Paenibacillus hemerocallicola KCTC 33185 for further insight into its adaptation and study the phylogeny of Paenibacillus.</title>
        <authorList>
            <person name="Narsing Rao M.P."/>
        </authorList>
    </citation>
    <scope>NUCLEOTIDE SEQUENCE [LARGE SCALE GENOMIC DNA]</scope>
    <source>
        <strain evidence="1 2">KCTC 33185</strain>
    </source>
</reference>
<evidence type="ECO:0000313" key="2">
    <source>
        <dbReference type="Proteomes" id="UP000307943"/>
    </source>
</evidence>
<proteinExistence type="predicted"/>
<organism evidence="1 2">
    <name type="scientific">Paenibacillus hemerocallicola</name>
    <dbReference type="NCBI Taxonomy" id="1172614"/>
    <lineage>
        <taxon>Bacteria</taxon>
        <taxon>Bacillati</taxon>
        <taxon>Bacillota</taxon>
        <taxon>Bacilli</taxon>
        <taxon>Bacillales</taxon>
        <taxon>Paenibacillaceae</taxon>
        <taxon>Paenibacillus</taxon>
    </lineage>
</organism>
<protein>
    <submittedName>
        <fullName evidence="1">WYL domain-containing protein</fullName>
    </submittedName>
</protein>
<dbReference type="Proteomes" id="UP000307943">
    <property type="component" value="Unassembled WGS sequence"/>
</dbReference>
<comment type="caution">
    <text evidence="1">The sequence shown here is derived from an EMBL/GenBank/DDBJ whole genome shotgun (WGS) entry which is preliminary data.</text>
</comment>
<name>A0A5C4T1T9_9BACL</name>
<accession>A0A5C4T1T9</accession>
<sequence length="71" mass="8309">MLMAARLERHVGRHVEIVYIDRRDRITQRTVVVLGIRGDAVRAYCTRKREHRLFRLDRILAVSLPGGRRTG</sequence>
<dbReference type="OrthoDB" id="2991134at2"/>
<dbReference type="EMBL" id="VDCQ01000049">
    <property type="protein sequence ID" value="TNJ63072.1"/>
    <property type="molecule type" value="Genomic_DNA"/>
</dbReference>
<gene>
    <name evidence="1" type="ORF">FE784_27605</name>
</gene>
<dbReference type="AlphaFoldDB" id="A0A5C4T1T9"/>
<keyword evidence="2" id="KW-1185">Reference proteome</keyword>
<evidence type="ECO:0000313" key="1">
    <source>
        <dbReference type="EMBL" id="TNJ63072.1"/>
    </source>
</evidence>